<protein>
    <recommendedName>
        <fullName evidence="3">CCHC-type domain-containing protein</fullName>
    </recommendedName>
</protein>
<feature type="region of interest" description="Disordered" evidence="2">
    <location>
        <begin position="24"/>
        <end position="54"/>
    </location>
</feature>
<dbReference type="EMBL" id="JBBPBK010000001">
    <property type="protein sequence ID" value="KAK9291319.1"/>
    <property type="molecule type" value="Genomic_DNA"/>
</dbReference>
<accession>A0AAP0SCB4</accession>
<dbReference type="InterPro" id="IPR001878">
    <property type="entry name" value="Znf_CCHC"/>
</dbReference>
<dbReference type="GO" id="GO:0008270">
    <property type="term" value="F:zinc ion binding"/>
    <property type="evidence" value="ECO:0007669"/>
    <property type="project" value="UniProtKB-KW"/>
</dbReference>
<organism evidence="4 5">
    <name type="scientific">Liquidambar formosana</name>
    <name type="common">Formosan gum</name>
    <dbReference type="NCBI Taxonomy" id="63359"/>
    <lineage>
        <taxon>Eukaryota</taxon>
        <taxon>Viridiplantae</taxon>
        <taxon>Streptophyta</taxon>
        <taxon>Embryophyta</taxon>
        <taxon>Tracheophyta</taxon>
        <taxon>Spermatophyta</taxon>
        <taxon>Magnoliopsida</taxon>
        <taxon>eudicotyledons</taxon>
        <taxon>Gunneridae</taxon>
        <taxon>Pentapetalae</taxon>
        <taxon>Saxifragales</taxon>
        <taxon>Altingiaceae</taxon>
        <taxon>Liquidambar</taxon>
    </lineage>
</organism>
<keyword evidence="1" id="KW-0479">Metal-binding</keyword>
<dbReference type="Pfam" id="PF00098">
    <property type="entry name" value="zf-CCHC"/>
    <property type="match status" value="1"/>
</dbReference>
<evidence type="ECO:0000313" key="5">
    <source>
        <dbReference type="Proteomes" id="UP001415857"/>
    </source>
</evidence>
<dbReference type="AlphaFoldDB" id="A0AAP0SCB4"/>
<dbReference type="SMART" id="SM00343">
    <property type="entry name" value="ZnF_C2HC"/>
    <property type="match status" value="1"/>
</dbReference>
<dbReference type="PROSITE" id="PS50158">
    <property type="entry name" value="ZF_CCHC"/>
    <property type="match status" value="1"/>
</dbReference>
<dbReference type="Proteomes" id="UP001415857">
    <property type="component" value="Unassembled WGS sequence"/>
</dbReference>
<dbReference type="GO" id="GO:0003676">
    <property type="term" value="F:nucleic acid binding"/>
    <property type="evidence" value="ECO:0007669"/>
    <property type="project" value="InterPro"/>
</dbReference>
<dbReference type="Gene3D" id="4.10.60.10">
    <property type="entry name" value="Zinc finger, CCHC-type"/>
    <property type="match status" value="1"/>
</dbReference>
<keyword evidence="1" id="KW-0863">Zinc-finger</keyword>
<sequence length="72" mass="7446">MALKLDQEIALGRFVKISCAIPVKGATTDSSSPTSGKADGAGMSSGSGKKEKRRTCYECGEPGHLSSACPRK</sequence>
<evidence type="ECO:0000256" key="1">
    <source>
        <dbReference type="PROSITE-ProRule" id="PRU00047"/>
    </source>
</evidence>
<keyword evidence="1" id="KW-0862">Zinc</keyword>
<comment type="caution">
    <text evidence="4">The sequence shown here is derived from an EMBL/GenBank/DDBJ whole genome shotgun (WGS) entry which is preliminary data.</text>
</comment>
<evidence type="ECO:0000259" key="3">
    <source>
        <dbReference type="PROSITE" id="PS50158"/>
    </source>
</evidence>
<reference evidence="4 5" key="1">
    <citation type="journal article" date="2024" name="Plant J.">
        <title>Genome sequences and population genomics reveal climatic adaptation and genomic divergence between two closely related sweetgum species.</title>
        <authorList>
            <person name="Xu W.Q."/>
            <person name="Ren C.Q."/>
            <person name="Zhang X.Y."/>
            <person name="Comes H.P."/>
            <person name="Liu X.H."/>
            <person name="Li Y.G."/>
            <person name="Kettle C.J."/>
            <person name="Jalonen R."/>
            <person name="Gaisberger H."/>
            <person name="Ma Y.Z."/>
            <person name="Qiu Y.X."/>
        </authorList>
    </citation>
    <scope>NUCLEOTIDE SEQUENCE [LARGE SCALE GENOMIC DNA]</scope>
    <source>
        <strain evidence="4">Hangzhou</strain>
    </source>
</reference>
<proteinExistence type="predicted"/>
<evidence type="ECO:0000313" key="4">
    <source>
        <dbReference type="EMBL" id="KAK9291319.1"/>
    </source>
</evidence>
<evidence type="ECO:0000256" key="2">
    <source>
        <dbReference type="SAM" id="MobiDB-lite"/>
    </source>
</evidence>
<feature type="domain" description="CCHC-type" evidence="3">
    <location>
        <begin position="56"/>
        <end position="71"/>
    </location>
</feature>
<gene>
    <name evidence="4" type="ORF">L1049_019264</name>
</gene>
<keyword evidence="5" id="KW-1185">Reference proteome</keyword>
<name>A0AAP0SCB4_LIQFO</name>
<dbReference type="SUPFAM" id="SSF57756">
    <property type="entry name" value="Retrovirus zinc finger-like domains"/>
    <property type="match status" value="1"/>
</dbReference>
<dbReference type="InterPro" id="IPR036875">
    <property type="entry name" value="Znf_CCHC_sf"/>
</dbReference>